<name>A0ABD1UW22_9LAMI</name>
<accession>A0ABD1UW22</accession>
<evidence type="ECO:0000256" key="1">
    <source>
        <dbReference type="ARBA" id="ARBA00022737"/>
    </source>
</evidence>
<dbReference type="NCBIfam" id="TIGR00756">
    <property type="entry name" value="PPR"/>
    <property type="match status" value="2"/>
</dbReference>
<reference evidence="4" key="1">
    <citation type="submission" date="2024-07" db="EMBL/GenBank/DDBJ databases">
        <title>Two chromosome-level genome assemblies of Korean endemic species Abeliophyllum distichum and Forsythia ovata (Oleaceae).</title>
        <authorList>
            <person name="Jang H."/>
        </authorList>
    </citation>
    <scope>NUCLEOTIDE SEQUENCE [LARGE SCALE GENOMIC DNA]</scope>
</reference>
<dbReference type="Gene3D" id="1.25.40.10">
    <property type="entry name" value="Tetratricopeptide repeat domain"/>
    <property type="match status" value="2"/>
</dbReference>
<keyword evidence="4" id="KW-1185">Reference proteome</keyword>
<comment type="caution">
    <text evidence="3">The sequence shown here is derived from an EMBL/GenBank/DDBJ whole genome shotgun (WGS) entry which is preliminary data.</text>
</comment>
<evidence type="ECO:0000313" key="4">
    <source>
        <dbReference type="Proteomes" id="UP001604277"/>
    </source>
</evidence>
<evidence type="ECO:0000313" key="3">
    <source>
        <dbReference type="EMBL" id="KAL2529256.1"/>
    </source>
</evidence>
<dbReference type="Pfam" id="PF01535">
    <property type="entry name" value="PPR"/>
    <property type="match status" value="2"/>
</dbReference>
<evidence type="ECO:0000256" key="2">
    <source>
        <dbReference type="PROSITE-ProRule" id="PRU00708"/>
    </source>
</evidence>
<dbReference type="InterPro" id="IPR002885">
    <property type="entry name" value="PPR_rpt"/>
</dbReference>
<dbReference type="PANTHER" id="PTHR47926">
    <property type="entry name" value="PENTATRICOPEPTIDE REPEAT-CONTAINING PROTEIN"/>
    <property type="match status" value="1"/>
</dbReference>
<proteinExistence type="predicted"/>
<protein>
    <submittedName>
        <fullName evidence="3">Pentatricopeptide repeat-containing protein</fullName>
    </submittedName>
</protein>
<dbReference type="Proteomes" id="UP001604277">
    <property type="component" value="Unassembled WGS sequence"/>
</dbReference>
<dbReference type="AlphaFoldDB" id="A0ABD1UW22"/>
<gene>
    <name evidence="3" type="ORF">Fot_21857</name>
</gene>
<sequence length="230" mass="25747">MKTSKSNSPLLAAMCSTIYNNKHYYSTNANIITLFNKYVDKTNVFSWNSIIAELARSGDSVEALRAFSSMRKFSLKPNRSTFPCAIKSCSALCDLVSGKQSHQQALVFGYDSDLFVSSALIDMYSKCGQLKDARTMFDGITLRNVVSWTSMITGYVQNDSPHEALLLFKELLVEESVNKEEEEVYIDAVAMVSILSACSHVSAKNTTAGVHGFAIKRGLDWRFKCWEYFD</sequence>
<dbReference type="EMBL" id="JBFOLJ010000006">
    <property type="protein sequence ID" value="KAL2529256.1"/>
    <property type="molecule type" value="Genomic_DNA"/>
</dbReference>
<organism evidence="3 4">
    <name type="scientific">Forsythia ovata</name>
    <dbReference type="NCBI Taxonomy" id="205694"/>
    <lineage>
        <taxon>Eukaryota</taxon>
        <taxon>Viridiplantae</taxon>
        <taxon>Streptophyta</taxon>
        <taxon>Embryophyta</taxon>
        <taxon>Tracheophyta</taxon>
        <taxon>Spermatophyta</taxon>
        <taxon>Magnoliopsida</taxon>
        <taxon>eudicotyledons</taxon>
        <taxon>Gunneridae</taxon>
        <taxon>Pentapetalae</taxon>
        <taxon>asterids</taxon>
        <taxon>lamiids</taxon>
        <taxon>Lamiales</taxon>
        <taxon>Oleaceae</taxon>
        <taxon>Forsythieae</taxon>
        <taxon>Forsythia</taxon>
    </lineage>
</organism>
<dbReference type="Pfam" id="PF13041">
    <property type="entry name" value="PPR_2"/>
    <property type="match status" value="1"/>
</dbReference>
<feature type="repeat" description="PPR" evidence="2">
    <location>
        <begin position="144"/>
        <end position="178"/>
    </location>
</feature>
<dbReference type="InterPro" id="IPR046960">
    <property type="entry name" value="PPR_At4g14850-like_plant"/>
</dbReference>
<dbReference type="PROSITE" id="PS51375">
    <property type="entry name" value="PPR"/>
    <property type="match status" value="2"/>
</dbReference>
<feature type="repeat" description="PPR" evidence="2">
    <location>
        <begin position="43"/>
        <end position="77"/>
    </location>
</feature>
<dbReference type="InterPro" id="IPR011990">
    <property type="entry name" value="TPR-like_helical_dom_sf"/>
</dbReference>
<keyword evidence="1" id="KW-0677">Repeat</keyword>
<dbReference type="FunFam" id="1.25.40.10:FF:000968">
    <property type="entry name" value="Pentatricopeptide repeat-containing protein, mitochondrial"/>
    <property type="match status" value="1"/>
</dbReference>